<feature type="signal peptide" evidence="2">
    <location>
        <begin position="1"/>
        <end position="17"/>
    </location>
</feature>
<evidence type="ECO:0000256" key="2">
    <source>
        <dbReference type="SAM" id="SignalP"/>
    </source>
</evidence>
<dbReference type="AlphaFoldDB" id="A0A2T9ZEM1"/>
<organism evidence="3 4">
    <name type="scientific">Smittium megazygosporum</name>
    <dbReference type="NCBI Taxonomy" id="133381"/>
    <lineage>
        <taxon>Eukaryota</taxon>
        <taxon>Fungi</taxon>
        <taxon>Fungi incertae sedis</taxon>
        <taxon>Zoopagomycota</taxon>
        <taxon>Kickxellomycotina</taxon>
        <taxon>Harpellomycetes</taxon>
        <taxon>Harpellales</taxon>
        <taxon>Legeriomycetaceae</taxon>
        <taxon>Smittium</taxon>
    </lineage>
</organism>
<accession>A0A2T9ZEM1</accession>
<reference evidence="3 4" key="1">
    <citation type="journal article" date="2018" name="MBio">
        <title>Comparative Genomics Reveals the Core Gene Toolbox for the Fungus-Insect Symbiosis.</title>
        <authorList>
            <person name="Wang Y."/>
            <person name="Stata M."/>
            <person name="Wang W."/>
            <person name="Stajich J.E."/>
            <person name="White M.M."/>
            <person name="Moncalvo J.M."/>
        </authorList>
    </citation>
    <scope>NUCLEOTIDE SEQUENCE [LARGE SCALE GENOMIC DNA]</scope>
    <source>
        <strain evidence="3 4">SC-DP-2</strain>
    </source>
</reference>
<feature type="compositionally biased region" description="Polar residues" evidence="1">
    <location>
        <begin position="791"/>
        <end position="803"/>
    </location>
</feature>
<sequence>MVKPIFLATVFASFANALPFNSLKIDNQILSSKTEATISTPYNGYYTESSYGHYLPHNHNIKSTKSLNEYSIQPSYDEQNHLQKKQIPSILNASENKPSFKRLIKSLNSLGPNKIAAQLIKRGYIDLEGKIYDAILEVLNKRSNSSLLSSLPDVLSLIADCSSSKDTKDIFIALADISTKSDFQAILVQFLTAVDQADFDRLLLVSLDIVKSGAISNILSALKTGTFDDMLREINNSILNGSLDSFFAELSQVLYKDSTRSIVSYTINAFKNGCFDTLISSITKGLAEIITGSNTENKEPIPFIKIIQAITDSLNSGKLDNAIKGLVDFLVALASDGSLSAILGEIKTANSKGDLNEFYKSIVLAIQGGLLDTGNGLKSVMDSLKEIIQVGKLDQVFAAIADGINANIPNSVFSDFIQSIINSIDNGDLQTILDAIISVIGGPEKTFKAIVDTFACFQKAIFNPVNTNSGLVLRDMSVCTLSFITTNLFPASEYQSDPAPDTGLQQLVQTIIFSLTGLNPVQYNSGNHIGWPELLGKLADAIYQTIGPNRTGGYNMFGKAISGVLNLIYSSEAHSNNGDGMIECIINEIIKLSKLTENQGNYYSQNPPLFGLALKEMSRAFVNTMIKTSGLVSNSEIVKNIAQNELQTLINDFFVKAESGTVDLGGLINSVSAFLTKSIVTLQKFETINVESQPAAQSIRSGILTLTRAENNVLQPTATISVINGVDSTGMTFNGIDYLLLALRRFAISFRQSIQNQSPQSINLGQLLSSALRLFLVEIDNLLSGQGVDSMETTSIPSTTNTPGERETGLGSENSSETSLQSGEDMIPQSSSEIDEGVLPEASLEASSEG</sequence>
<protein>
    <submittedName>
        <fullName evidence="3">Uncharacterized protein</fullName>
    </submittedName>
</protein>
<feature type="chain" id="PRO_5015593655" evidence="2">
    <location>
        <begin position="18"/>
        <end position="850"/>
    </location>
</feature>
<dbReference type="OrthoDB" id="5763495at2759"/>
<name>A0A2T9ZEM1_9FUNG</name>
<gene>
    <name evidence="3" type="ORF">BB560_002484</name>
</gene>
<dbReference type="Proteomes" id="UP000245609">
    <property type="component" value="Unassembled WGS sequence"/>
</dbReference>
<dbReference type="STRING" id="133381.A0A2T9ZEM1"/>
<keyword evidence="2" id="KW-0732">Signal</keyword>
<feature type="compositionally biased region" description="Polar residues" evidence="1">
    <location>
        <begin position="811"/>
        <end position="832"/>
    </location>
</feature>
<comment type="caution">
    <text evidence="3">The sequence shown here is derived from an EMBL/GenBank/DDBJ whole genome shotgun (WGS) entry which is preliminary data.</text>
</comment>
<dbReference type="EMBL" id="MBFS01000284">
    <property type="protein sequence ID" value="PVV03048.1"/>
    <property type="molecule type" value="Genomic_DNA"/>
</dbReference>
<evidence type="ECO:0000256" key="1">
    <source>
        <dbReference type="SAM" id="MobiDB-lite"/>
    </source>
</evidence>
<proteinExistence type="predicted"/>
<evidence type="ECO:0000313" key="4">
    <source>
        <dbReference type="Proteomes" id="UP000245609"/>
    </source>
</evidence>
<evidence type="ECO:0000313" key="3">
    <source>
        <dbReference type="EMBL" id="PVV03048.1"/>
    </source>
</evidence>
<keyword evidence="4" id="KW-1185">Reference proteome</keyword>
<feature type="region of interest" description="Disordered" evidence="1">
    <location>
        <begin position="788"/>
        <end position="850"/>
    </location>
</feature>